<name>A0A3B0SI91_9ZZZZ</name>
<feature type="transmembrane region" description="Helical" evidence="7">
    <location>
        <begin position="238"/>
        <end position="264"/>
    </location>
</feature>
<keyword evidence="4 7" id="KW-0812">Transmembrane</keyword>
<keyword evidence="3" id="KW-1003">Cell membrane</keyword>
<dbReference type="InterPro" id="IPR035906">
    <property type="entry name" value="MetI-like_sf"/>
</dbReference>
<dbReference type="PANTHER" id="PTHR43163">
    <property type="entry name" value="DIPEPTIDE TRANSPORT SYSTEM PERMEASE PROTEIN DPPB-RELATED"/>
    <property type="match status" value="1"/>
</dbReference>
<dbReference type="InterPro" id="IPR045621">
    <property type="entry name" value="BPD_transp_1_N"/>
</dbReference>
<accession>A0A3B0SI91</accession>
<dbReference type="Pfam" id="PF00528">
    <property type="entry name" value="BPD_transp_1"/>
    <property type="match status" value="1"/>
</dbReference>
<dbReference type="GO" id="GO:0055085">
    <property type="term" value="P:transmembrane transport"/>
    <property type="evidence" value="ECO:0007669"/>
    <property type="project" value="InterPro"/>
</dbReference>
<dbReference type="InterPro" id="IPR000515">
    <property type="entry name" value="MetI-like"/>
</dbReference>
<feature type="transmembrane region" description="Helical" evidence="7">
    <location>
        <begin position="284"/>
        <end position="303"/>
    </location>
</feature>
<dbReference type="GO" id="GO:0005886">
    <property type="term" value="C:plasma membrane"/>
    <property type="evidence" value="ECO:0007669"/>
    <property type="project" value="UniProtKB-SubCell"/>
</dbReference>
<organism evidence="9">
    <name type="scientific">hydrothermal vent metagenome</name>
    <dbReference type="NCBI Taxonomy" id="652676"/>
    <lineage>
        <taxon>unclassified sequences</taxon>
        <taxon>metagenomes</taxon>
        <taxon>ecological metagenomes</taxon>
    </lineage>
</organism>
<protein>
    <submittedName>
        <fullName evidence="9">Dipeptide transport system permease protein DppB (TC 3.A.1.5.2)</fullName>
    </submittedName>
</protein>
<feature type="transmembrane region" description="Helical" evidence="7">
    <location>
        <begin position="12"/>
        <end position="30"/>
    </location>
</feature>
<dbReference type="Gene3D" id="1.10.3720.10">
    <property type="entry name" value="MetI-like"/>
    <property type="match status" value="1"/>
</dbReference>
<sequence length="317" mass="35373">MLKFVGKRLLQAVPILIGISLIAFTLIQLTPGGPAAAFRGLANVSAEDLARIKAEFGFDRPLIIQYFTWLIRFVQGDWGISFVARQPVFGLIMERLPATLLLMFSGITVSLIISIPLGLLAAIKRDTWIDHALTFTSFIGLSIPIFWLGLMLIIVFSVWLGWFPTGGMGPPGEEVGIGTRLWYLTLPTVAISMVSLSFFTRYLRASMIETMDQDYMRFNKARGVPPIRRYMRHAFRNAGIPFVTVVAIHIPEFLVGALVVETIFSWPGTGRLFWDSALRFDYPVLMGVLVLGSLMVLASNLLADVMYGKLDPRVRLD</sequence>
<feature type="transmembrane region" description="Helical" evidence="7">
    <location>
        <begin position="135"/>
        <end position="162"/>
    </location>
</feature>
<evidence type="ECO:0000256" key="7">
    <source>
        <dbReference type="SAM" id="Phobius"/>
    </source>
</evidence>
<keyword evidence="6 7" id="KW-0472">Membrane</keyword>
<reference evidence="9" key="1">
    <citation type="submission" date="2018-06" db="EMBL/GenBank/DDBJ databases">
        <authorList>
            <person name="Zhirakovskaya E."/>
        </authorList>
    </citation>
    <scope>NUCLEOTIDE SEQUENCE</scope>
</reference>
<evidence type="ECO:0000256" key="5">
    <source>
        <dbReference type="ARBA" id="ARBA00022989"/>
    </source>
</evidence>
<feature type="transmembrane region" description="Helical" evidence="7">
    <location>
        <begin position="182"/>
        <end position="203"/>
    </location>
</feature>
<evidence type="ECO:0000256" key="1">
    <source>
        <dbReference type="ARBA" id="ARBA00004651"/>
    </source>
</evidence>
<evidence type="ECO:0000256" key="3">
    <source>
        <dbReference type="ARBA" id="ARBA00022475"/>
    </source>
</evidence>
<feature type="transmembrane region" description="Helical" evidence="7">
    <location>
        <begin position="100"/>
        <end position="123"/>
    </location>
</feature>
<evidence type="ECO:0000256" key="6">
    <source>
        <dbReference type="ARBA" id="ARBA00023136"/>
    </source>
</evidence>
<dbReference type="AlphaFoldDB" id="A0A3B0SI91"/>
<keyword evidence="5 7" id="KW-1133">Transmembrane helix</keyword>
<dbReference type="Pfam" id="PF19300">
    <property type="entry name" value="BPD_transp_1_N"/>
    <property type="match status" value="1"/>
</dbReference>
<gene>
    <name evidence="9" type="ORF">MNBD_ACTINO01-1877</name>
</gene>
<proteinExistence type="predicted"/>
<dbReference type="PANTHER" id="PTHR43163:SF6">
    <property type="entry name" value="DIPEPTIDE TRANSPORT SYSTEM PERMEASE PROTEIN DPPB-RELATED"/>
    <property type="match status" value="1"/>
</dbReference>
<feature type="domain" description="ABC transmembrane type-1" evidence="8">
    <location>
        <begin position="96"/>
        <end position="303"/>
    </location>
</feature>
<evidence type="ECO:0000256" key="2">
    <source>
        <dbReference type="ARBA" id="ARBA00022448"/>
    </source>
</evidence>
<evidence type="ECO:0000259" key="8">
    <source>
        <dbReference type="PROSITE" id="PS50928"/>
    </source>
</evidence>
<keyword evidence="2" id="KW-0813">Transport</keyword>
<evidence type="ECO:0000256" key="4">
    <source>
        <dbReference type="ARBA" id="ARBA00022692"/>
    </source>
</evidence>
<dbReference type="SUPFAM" id="SSF161098">
    <property type="entry name" value="MetI-like"/>
    <property type="match status" value="1"/>
</dbReference>
<dbReference type="CDD" id="cd06261">
    <property type="entry name" value="TM_PBP2"/>
    <property type="match status" value="1"/>
</dbReference>
<dbReference type="EMBL" id="UOEI01000435">
    <property type="protein sequence ID" value="VAW05585.1"/>
    <property type="molecule type" value="Genomic_DNA"/>
</dbReference>
<evidence type="ECO:0000313" key="9">
    <source>
        <dbReference type="EMBL" id="VAW05585.1"/>
    </source>
</evidence>
<dbReference type="PROSITE" id="PS50928">
    <property type="entry name" value="ABC_TM1"/>
    <property type="match status" value="1"/>
</dbReference>
<comment type="subcellular location">
    <subcellularLocation>
        <location evidence="1">Cell membrane</location>
        <topology evidence="1">Multi-pass membrane protein</topology>
    </subcellularLocation>
</comment>